<evidence type="ECO:0000313" key="3">
    <source>
        <dbReference type="Proteomes" id="UP000027982"/>
    </source>
</evidence>
<dbReference type="KEGG" id="fgi:OP10G_4487"/>
<organism evidence="2 3">
    <name type="scientific">Fimbriimonas ginsengisoli Gsoil 348</name>
    <dbReference type="NCBI Taxonomy" id="661478"/>
    <lineage>
        <taxon>Bacteria</taxon>
        <taxon>Bacillati</taxon>
        <taxon>Armatimonadota</taxon>
        <taxon>Fimbriimonadia</taxon>
        <taxon>Fimbriimonadales</taxon>
        <taxon>Fimbriimonadaceae</taxon>
        <taxon>Fimbriimonas</taxon>
    </lineage>
</organism>
<evidence type="ECO:0000256" key="1">
    <source>
        <dbReference type="SAM" id="SignalP"/>
    </source>
</evidence>
<dbReference type="Gene3D" id="2.60.120.1390">
    <property type="match status" value="2"/>
</dbReference>
<feature type="chain" id="PRO_5001651927" description="DUF2961 domain-containing protein" evidence="1">
    <location>
        <begin position="21"/>
        <end position="350"/>
    </location>
</feature>
<proteinExistence type="predicted"/>
<gene>
    <name evidence="2" type="ORF">OP10G_4487</name>
</gene>
<feature type="signal peptide" evidence="1">
    <location>
        <begin position="1"/>
        <end position="20"/>
    </location>
</feature>
<dbReference type="EMBL" id="CP007139">
    <property type="protein sequence ID" value="AIE87855.1"/>
    <property type="molecule type" value="Genomic_DNA"/>
</dbReference>
<evidence type="ECO:0000313" key="2">
    <source>
        <dbReference type="EMBL" id="AIE87855.1"/>
    </source>
</evidence>
<dbReference type="HOGENOM" id="CLU_039495_0_0_0"/>
<dbReference type="AlphaFoldDB" id="A0A068NY55"/>
<sequence length="350" mass="38917">MRFRPLLIALLATVCAAGLAQVPQDLASPQHYRAFRSSSADPTGKNGDARGIAPGATLTIADVKGNGRITHFWCTIAAPDPDHLRQLVLRMTWDDAKTPAVECPIGDFFAQGPGKYVEFSSAPVSVGGQMALNCYWPMPFRKHAVITVTNESPKQVDAFYYNIDYRLDDRAQRDLAYFHTQYRNYFPAPAGIPLTICESKGRGHFVGTIVTVMANSNGWWGEGDDNFYVDGSKTPAISGTGSEDYFCGAWDFGHTFQTPFFGVTYYDNAAFGGEKRGIQNTVYRWHIQDPVPFTKSLLFTLEHGRGGWDEQRTPYRNHYTTVGLYYVDHAEGDGPAIRPYAERVPKLIGD</sequence>
<dbReference type="RefSeq" id="WP_025228267.1">
    <property type="nucleotide sequence ID" value="NZ_CP007139.1"/>
</dbReference>
<dbReference type="Proteomes" id="UP000027982">
    <property type="component" value="Chromosome"/>
</dbReference>
<reference evidence="2 3" key="1">
    <citation type="journal article" date="2014" name="PLoS ONE">
        <title>The first complete genome sequence of the class fimbriimonadia in the phylum armatimonadetes.</title>
        <authorList>
            <person name="Hu Z.Y."/>
            <person name="Wang Y.Z."/>
            <person name="Im W.T."/>
            <person name="Wang S.Y."/>
            <person name="Zhao G.P."/>
            <person name="Zheng H.J."/>
            <person name="Quan Z.X."/>
        </authorList>
    </citation>
    <scope>NUCLEOTIDE SEQUENCE [LARGE SCALE GENOMIC DNA]</scope>
    <source>
        <strain evidence="2">Gsoil 348</strain>
    </source>
</reference>
<dbReference type="OrthoDB" id="2518538at2"/>
<keyword evidence="1" id="KW-0732">Signal</keyword>
<dbReference type="eggNOG" id="COG4030">
    <property type="taxonomic scope" value="Bacteria"/>
</dbReference>
<keyword evidence="3" id="KW-1185">Reference proteome</keyword>
<dbReference type="InterPro" id="IPR021345">
    <property type="entry name" value="DUF2961"/>
</dbReference>
<accession>A0A068NY55</accession>
<dbReference type="Pfam" id="PF11175">
    <property type="entry name" value="DUF2961"/>
    <property type="match status" value="1"/>
</dbReference>
<dbReference type="STRING" id="661478.OP10G_4487"/>
<evidence type="ECO:0008006" key="4">
    <source>
        <dbReference type="Google" id="ProtNLM"/>
    </source>
</evidence>
<name>A0A068NY55_FIMGI</name>
<protein>
    <recommendedName>
        <fullName evidence="4">DUF2961 domain-containing protein</fullName>
    </recommendedName>
</protein>